<dbReference type="GO" id="GO:0005886">
    <property type="term" value="C:plasma membrane"/>
    <property type="evidence" value="ECO:0007669"/>
    <property type="project" value="UniProtKB-SubCell"/>
</dbReference>
<reference evidence="8 9" key="1">
    <citation type="journal article" date="2017" name="Genome Announc.">
        <title>Complete Genome Sequences of Two Acetylene-Fermenting Pelobacter acetylenicus Strains.</title>
        <authorList>
            <person name="Sutton J.M."/>
            <person name="Baesman S.M."/>
            <person name="Fierst J.L."/>
            <person name="Poret-Peterson A.T."/>
            <person name="Oremland R.S."/>
            <person name="Dunlap D.S."/>
            <person name="Akob D.M."/>
        </authorList>
    </citation>
    <scope>NUCLEOTIDE SEQUENCE [LARGE SCALE GENOMIC DNA]</scope>
    <source>
        <strain evidence="8 9">SFB93</strain>
    </source>
</reference>
<evidence type="ECO:0000259" key="7">
    <source>
        <dbReference type="Pfam" id="PF02743"/>
    </source>
</evidence>
<keyword evidence="4 6" id="KW-1133">Transmembrane helix</keyword>
<evidence type="ECO:0000256" key="5">
    <source>
        <dbReference type="ARBA" id="ARBA00023136"/>
    </source>
</evidence>
<dbReference type="AlphaFoldDB" id="A0A1L3GPS7"/>
<feature type="domain" description="Cache" evidence="7">
    <location>
        <begin position="164"/>
        <end position="307"/>
    </location>
</feature>
<keyword evidence="5 6" id="KW-0472">Membrane</keyword>
<organism evidence="8 9">
    <name type="scientific">Syntrophotalea acetylenivorans</name>
    <dbReference type="NCBI Taxonomy" id="1842532"/>
    <lineage>
        <taxon>Bacteria</taxon>
        <taxon>Pseudomonadati</taxon>
        <taxon>Thermodesulfobacteriota</taxon>
        <taxon>Desulfuromonadia</taxon>
        <taxon>Desulfuromonadales</taxon>
        <taxon>Syntrophotaleaceae</taxon>
        <taxon>Syntrophotalea</taxon>
    </lineage>
</organism>
<dbReference type="CDD" id="cd12913">
    <property type="entry name" value="PDC1_MCP_like"/>
    <property type="match status" value="1"/>
</dbReference>
<dbReference type="STRING" id="1842532.A7E78_08880"/>
<dbReference type="KEGG" id="pef:A7E78_08880"/>
<dbReference type="EMBL" id="CP015519">
    <property type="protein sequence ID" value="APG27939.1"/>
    <property type="molecule type" value="Genomic_DNA"/>
</dbReference>
<dbReference type="Proteomes" id="UP000182517">
    <property type="component" value="Chromosome"/>
</dbReference>
<protein>
    <recommendedName>
        <fullName evidence="7">Cache domain-containing protein</fullName>
    </recommendedName>
</protein>
<dbReference type="InterPro" id="IPR029151">
    <property type="entry name" value="Sensor-like_sf"/>
</dbReference>
<dbReference type="Pfam" id="PF02743">
    <property type="entry name" value="dCache_1"/>
    <property type="match status" value="1"/>
</dbReference>
<dbReference type="OrthoDB" id="5448615at2"/>
<gene>
    <name evidence="8" type="ORF">A7E78_08880</name>
</gene>
<dbReference type="SUPFAM" id="SSF103190">
    <property type="entry name" value="Sensory domain-like"/>
    <property type="match status" value="1"/>
</dbReference>
<evidence type="ECO:0000256" key="6">
    <source>
        <dbReference type="SAM" id="Phobius"/>
    </source>
</evidence>
<evidence type="ECO:0000256" key="4">
    <source>
        <dbReference type="ARBA" id="ARBA00022989"/>
    </source>
</evidence>
<dbReference type="InterPro" id="IPR033479">
    <property type="entry name" value="dCache_1"/>
</dbReference>
<keyword evidence="9" id="KW-1185">Reference proteome</keyword>
<comment type="subcellular location">
    <subcellularLocation>
        <location evidence="1">Cell membrane</location>
        <topology evidence="1">Multi-pass membrane protein</topology>
    </subcellularLocation>
</comment>
<accession>A0A1L3GPS7</accession>
<evidence type="ECO:0000256" key="1">
    <source>
        <dbReference type="ARBA" id="ARBA00004651"/>
    </source>
</evidence>
<evidence type="ECO:0000313" key="8">
    <source>
        <dbReference type="EMBL" id="APG27939.1"/>
    </source>
</evidence>
<proteinExistence type="predicted"/>
<dbReference type="RefSeq" id="WP_072283902.1">
    <property type="nucleotide sequence ID" value="NZ_CP015519.1"/>
</dbReference>
<keyword evidence="2" id="KW-1003">Cell membrane</keyword>
<evidence type="ECO:0000256" key="2">
    <source>
        <dbReference type="ARBA" id="ARBA00022475"/>
    </source>
</evidence>
<name>A0A1L3GPS7_9BACT</name>
<dbReference type="Gene3D" id="3.30.450.20">
    <property type="entry name" value="PAS domain"/>
    <property type="match status" value="1"/>
</dbReference>
<evidence type="ECO:0000256" key="3">
    <source>
        <dbReference type="ARBA" id="ARBA00022692"/>
    </source>
</evidence>
<sequence>MDNTTAKNNDLVPFHARHNLLMLVLLFTIFLAFCFLLVQNFRVKTKTEQQVLQNHFSERAKSIDGLLGNIRSQVRTLQLGAEADLANRARHQGQPVPLAFGELNDNSEGNYFHLDDFRPLFSEEMVGNLTGMGSIEKRSPDFYREMHMALDLNHRFHAIHENFTDLAWVYYLSKNDFINIYPWVSAADFRYSSRLKEHDFYQLGLPEQNPTRQTFWTQAYLDEYGKGLMTTCSAPVYDGKRFLGIVAIDLTTEYFSSLVKDFETDSGSLLLTNKEQQVLAHPNLINTASASPPTLQETLPDQLLEAGTDLESLPAWQLNKLGSWSVLRAPWKTHRGKLFFISSGHPCPRPSSPIWVAER</sequence>
<evidence type="ECO:0000313" key="9">
    <source>
        <dbReference type="Proteomes" id="UP000182517"/>
    </source>
</evidence>
<keyword evidence="3 6" id="KW-0812">Transmembrane</keyword>
<feature type="transmembrane region" description="Helical" evidence="6">
    <location>
        <begin position="20"/>
        <end position="38"/>
    </location>
</feature>